<dbReference type="Pfam" id="PF14559">
    <property type="entry name" value="TPR_19"/>
    <property type="match status" value="1"/>
</dbReference>
<evidence type="ECO:0000256" key="1">
    <source>
        <dbReference type="ARBA" id="ARBA00022737"/>
    </source>
</evidence>
<dbReference type="PANTHER" id="PTHR45586:SF16">
    <property type="entry name" value="DOMAIN PROTEIN, PUTATIVE-RELATED"/>
    <property type="match status" value="1"/>
</dbReference>
<organism evidence="4 5">
    <name type="scientific">Ideonella alba</name>
    <dbReference type="NCBI Taxonomy" id="2824118"/>
    <lineage>
        <taxon>Bacteria</taxon>
        <taxon>Pseudomonadati</taxon>
        <taxon>Pseudomonadota</taxon>
        <taxon>Betaproteobacteria</taxon>
        <taxon>Burkholderiales</taxon>
        <taxon>Sphaerotilaceae</taxon>
        <taxon>Ideonella</taxon>
    </lineage>
</organism>
<comment type="caution">
    <text evidence="4">The sequence shown here is derived from an EMBL/GenBank/DDBJ whole genome shotgun (WGS) entry which is preliminary data.</text>
</comment>
<dbReference type="InterPro" id="IPR011990">
    <property type="entry name" value="TPR-like_helical_dom_sf"/>
</dbReference>
<dbReference type="AlphaFoldDB" id="A0A941BFL9"/>
<sequence>MPRQSAPRSTALGARTPWTPALLLALLGLAPLAVSAQTAPADPAPASTAAEPPPAPSALDAPMFYQLMVAEFEANSGRLGNAFEVMLDAARRVNDPEVFERAIELAVQARSGDQALLAARAWRQAQPRSVAAVRAQVQMLAATDRVGELGEPLRTLLQLTEPAQRAATISSLPRFLEGTKDRAQMLQTAEQALAPFMEASDTRTAARVALGRVAMTAGQGERAFALARKAQADDPAAMGPLLLAVELMPTVPAAETLVQAGLAQPGQPPAVRLAYARSLEQRQRLVEAVQHTRQALAEQGELPQGWLSLGAMLLDLHRPAEADQALQRALRELDTSPPAEAVPHGEATERLRDMTAQLLAQAAAMRGEFPVALDWLSRIPPERLTLSALTRQAEIVAQQGRVDEARRRVREAPVSDEADTRARLLAELQVLRAAQRWTEAHALLQLARQADPDDTTLMYEQAMSAERLNRFDEMEALLRRLAALKPDDAQAYNALGYSLAERNLRLEEAGELLRKALKLAPGDPYIVDSLGWYEYRSGRLDEAERLLRQAWTTRPHPDVAAHLGEVLWVQGRRDEALAVFREGLAGGRSADSVRATMARLKAPAQ</sequence>
<evidence type="ECO:0000256" key="3">
    <source>
        <dbReference type="SAM" id="SignalP"/>
    </source>
</evidence>
<dbReference type="InterPro" id="IPR051012">
    <property type="entry name" value="CellSynth/LPSAsmb/PSIAsmb"/>
</dbReference>
<name>A0A941BFL9_9BURK</name>
<dbReference type="InterPro" id="IPR019734">
    <property type="entry name" value="TPR_rpt"/>
</dbReference>
<keyword evidence="3" id="KW-0732">Signal</keyword>
<keyword evidence="1" id="KW-0677">Repeat</keyword>
<evidence type="ECO:0000313" key="4">
    <source>
        <dbReference type="EMBL" id="MBQ0931187.1"/>
    </source>
</evidence>
<reference evidence="4 5" key="1">
    <citation type="submission" date="2021-04" db="EMBL/GenBank/DDBJ databases">
        <title>The genome sequence of Ideonella sp. 3Y2.</title>
        <authorList>
            <person name="Liu Y."/>
        </authorList>
    </citation>
    <scope>NUCLEOTIDE SEQUENCE [LARGE SCALE GENOMIC DNA]</scope>
    <source>
        <strain evidence="4 5">3Y2</strain>
    </source>
</reference>
<evidence type="ECO:0000256" key="2">
    <source>
        <dbReference type="ARBA" id="ARBA00022803"/>
    </source>
</evidence>
<keyword evidence="5" id="KW-1185">Reference proteome</keyword>
<gene>
    <name evidence="4" type="ORF">KAK03_11885</name>
</gene>
<dbReference type="PANTHER" id="PTHR45586">
    <property type="entry name" value="TPR REPEAT-CONTAINING PROTEIN PA4667"/>
    <property type="match status" value="1"/>
</dbReference>
<dbReference type="SMART" id="SM00028">
    <property type="entry name" value="TPR"/>
    <property type="match status" value="5"/>
</dbReference>
<dbReference type="Gene3D" id="1.25.40.10">
    <property type="entry name" value="Tetratricopeptide repeat domain"/>
    <property type="match status" value="2"/>
</dbReference>
<dbReference type="Proteomes" id="UP000676246">
    <property type="component" value="Unassembled WGS sequence"/>
</dbReference>
<dbReference type="RefSeq" id="WP_210854166.1">
    <property type="nucleotide sequence ID" value="NZ_JAGQDD010000007.1"/>
</dbReference>
<evidence type="ECO:0000313" key="5">
    <source>
        <dbReference type="Proteomes" id="UP000676246"/>
    </source>
</evidence>
<feature type="signal peptide" evidence="3">
    <location>
        <begin position="1"/>
        <end position="36"/>
    </location>
</feature>
<protein>
    <submittedName>
        <fullName evidence="4">Tetratricopeptide repeat protein</fullName>
    </submittedName>
</protein>
<keyword evidence="2" id="KW-0802">TPR repeat</keyword>
<accession>A0A941BFL9</accession>
<dbReference type="Pfam" id="PF13432">
    <property type="entry name" value="TPR_16"/>
    <property type="match status" value="1"/>
</dbReference>
<feature type="chain" id="PRO_5037001787" evidence="3">
    <location>
        <begin position="37"/>
        <end position="605"/>
    </location>
</feature>
<dbReference type="EMBL" id="JAGQDD010000007">
    <property type="protein sequence ID" value="MBQ0931187.1"/>
    <property type="molecule type" value="Genomic_DNA"/>
</dbReference>
<dbReference type="SUPFAM" id="SSF48452">
    <property type="entry name" value="TPR-like"/>
    <property type="match status" value="2"/>
</dbReference>
<proteinExistence type="predicted"/>